<dbReference type="SUPFAM" id="SSF56747">
    <property type="entry name" value="Prim-pol domain"/>
    <property type="match status" value="1"/>
</dbReference>
<evidence type="ECO:0000313" key="4">
    <source>
        <dbReference type="Proteomes" id="UP000315400"/>
    </source>
</evidence>
<protein>
    <recommendedName>
        <fullName evidence="2">DNA primase/polymerase bifunctional N-terminal domain-containing protein</fullName>
    </recommendedName>
</protein>
<evidence type="ECO:0000313" key="3">
    <source>
        <dbReference type="EMBL" id="TQE96503.1"/>
    </source>
</evidence>
<reference evidence="3 4" key="1">
    <citation type="submission" date="2019-06" db="EMBL/GenBank/DDBJ databases">
        <title>Metagenome assembled Genome of Spiribacter salinus SL48-SHIP from the microbial mat of Salt Lake 48 (Novosibirsk region, Russia).</title>
        <authorList>
            <person name="Shipova A."/>
            <person name="Rozanov A.S."/>
            <person name="Bryanskaya A.V."/>
            <person name="Peltek S.E."/>
        </authorList>
    </citation>
    <scope>NUCLEOTIDE SEQUENCE [LARGE SCALE GENOMIC DNA]</scope>
    <source>
        <strain evidence="3">SL48-SHIP-2</strain>
    </source>
</reference>
<proteinExistence type="predicted"/>
<dbReference type="AlphaFoldDB" id="A0A540VK62"/>
<accession>A0A540VK62</accession>
<sequence>MAGRQRARQSCQLRCRGAVEPVSGRYPGRGTITPLPTGPERINRMIEEYLCAGWRLCAIKPQSKQPHGENWQKKPITESPSEGYGVGVIHGLNQTCAIDIDHYEYARTALAGVDIDLDALLNASDAVQIASREGRGKLLYRFPDDIIPKRHNLNWPKEEDHRKRFCVVEFRAGDVQDILPPSTHPETGQRYEWSGSGDWRDLPELPEQLERVWREWELARDAMMDACPWRTKQVSQKVAAAPIANRTSKGGDVIGAFNAAHDPGQILEQHGYRPAGSRWLSPHSETRIPGVVTLPDSEPPCVFVHHASDPLSDGHKHDAFSLYTQLDHDGDVTAAVKSAAELLGIEREEDKEGAAIADRIMSGKRSKATVTSIPPPKREESETVEPPNPGPIPCAALRDIQDIVQSRVHSYKPDAVVQAT</sequence>
<dbReference type="SMART" id="SM00943">
    <property type="entry name" value="Prim-Pol"/>
    <property type="match status" value="1"/>
</dbReference>
<name>A0A540VK62_9GAMM</name>
<gene>
    <name evidence="3" type="ORF">FKY71_16605</name>
</gene>
<organism evidence="3 4">
    <name type="scientific">Spiribacter salinus</name>
    <dbReference type="NCBI Taxonomy" id="1335746"/>
    <lineage>
        <taxon>Bacteria</taxon>
        <taxon>Pseudomonadati</taxon>
        <taxon>Pseudomonadota</taxon>
        <taxon>Gammaproteobacteria</taxon>
        <taxon>Chromatiales</taxon>
        <taxon>Ectothiorhodospiraceae</taxon>
        <taxon>Spiribacter</taxon>
    </lineage>
</organism>
<dbReference type="Proteomes" id="UP000315400">
    <property type="component" value="Unassembled WGS sequence"/>
</dbReference>
<dbReference type="InterPro" id="IPR015330">
    <property type="entry name" value="DNA_primase/pol_bifunc_N"/>
</dbReference>
<evidence type="ECO:0000256" key="1">
    <source>
        <dbReference type="SAM" id="MobiDB-lite"/>
    </source>
</evidence>
<dbReference type="Pfam" id="PF09250">
    <property type="entry name" value="Prim-Pol"/>
    <property type="match status" value="1"/>
</dbReference>
<feature type="region of interest" description="Disordered" evidence="1">
    <location>
        <begin position="362"/>
        <end position="395"/>
    </location>
</feature>
<feature type="non-terminal residue" evidence="3">
    <location>
        <position position="420"/>
    </location>
</feature>
<dbReference type="EMBL" id="VIFK01000342">
    <property type="protein sequence ID" value="TQE96503.1"/>
    <property type="molecule type" value="Genomic_DNA"/>
</dbReference>
<evidence type="ECO:0000259" key="2">
    <source>
        <dbReference type="SMART" id="SM00943"/>
    </source>
</evidence>
<feature type="domain" description="DNA primase/polymerase bifunctional N-terminal" evidence="2">
    <location>
        <begin position="46"/>
        <end position="209"/>
    </location>
</feature>
<comment type="caution">
    <text evidence="3">The sequence shown here is derived from an EMBL/GenBank/DDBJ whole genome shotgun (WGS) entry which is preliminary data.</text>
</comment>